<organism evidence="1 2">
    <name type="scientific">Dendrolimus kikuchii</name>
    <dbReference type="NCBI Taxonomy" id="765133"/>
    <lineage>
        <taxon>Eukaryota</taxon>
        <taxon>Metazoa</taxon>
        <taxon>Ecdysozoa</taxon>
        <taxon>Arthropoda</taxon>
        <taxon>Hexapoda</taxon>
        <taxon>Insecta</taxon>
        <taxon>Pterygota</taxon>
        <taxon>Neoptera</taxon>
        <taxon>Endopterygota</taxon>
        <taxon>Lepidoptera</taxon>
        <taxon>Glossata</taxon>
        <taxon>Ditrysia</taxon>
        <taxon>Bombycoidea</taxon>
        <taxon>Lasiocampidae</taxon>
        <taxon>Dendrolimus</taxon>
    </lineage>
</organism>
<dbReference type="Proteomes" id="UP000824533">
    <property type="component" value="Linkage Group LG24"/>
</dbReference>
<keyword evidence="2" id="KW-1185">Reference proteome</keyword>
<gene>
    <name evidence="1" type="ORF">K1T71_013129</name>
</gene>
<comment type="caution">
    <text evidence="1">The sequence shown here is derived from an EMBL/GenBank/DDBJ whole genome shotgun (WGS) entry which is preliminary data.</text>
</comment>
<reference evidence="1 2" key="1">
    <citation type="journal article" date="2021" name="Front. Genet.">
        <title>Chromosome-Level Genome Assembly Reveals Significant Gene Expansion in the Toll and IMD Signaling Pathways of Dendrolimus kikuchii.</title>
        <authorList>
            <person name="Zhou J."/>
            <person name="Wu P."/>
            <person name="Xiong Z."/>
            <person name="Liu N."/>
            <person name="Zhao N."/>
            <person name="Ji M."/>
            <person name="Qiu Y."/>
            <person name="Yang B."/>
        </authorList>
    </citation>
    <scope>NUCLEOTIDE SEQUENCE [LARGE SCALE GENOMIC DNA]</scope>
    <source>
        <strain evidence="1">Ann1</strain>
    </source>
</reference>
<name>A0ACC1CJG2_9NEOP</name>
<evidence type="ECO:0000313" key="2">
    <source>
        <dbReference type="Proteomes" id="UP000824533"/>
    </source>
</evidence>
<protein>
    <submittedName>
        <fullName evidence="1">Uncharacterized protein</fullName>
    </submittedName>
</protein>
<sequence>MKFVLVFTICLVFGAMILETEARSDDCFCTTDYKPVCGKDGITYSNACQMGCAGIEQAYEGQCEGSTS</sequence>
<evidence type="ECO:0000313" key="1">
    <source>
        <dbReference type="EMBL" id="KAJ0171579.1"/>
    </source>
</evidence>
<dbReference type="EMBL" id="CM034410">
    <property type="protein sequence ID" value="KAJ0171579.1"/>
    <property type="molecule type" value="Genomic_DNA"/>
</dbReference>
<accession>A0ACC1CJG2</accession>
<proteinExistence type="predicted"/>